<evidence type="ECO:0000313" key="1">
    <source>
        <dbReference type="EMBL" id="KAH7942259.1"/>
    </source>
</evidence>
<reference evidence="1" key="1">
    <citation type="submission" date="2020-05" db="EMBL/GenBank/DDBJ databases">
        <title>Large-scale comparative analyses of tick genomes elucidate their genetic diversity and vector capacities.</title>
        <authorList>
            <person name="Jia N."/>
            <person name="Wang J."/>
            <person name="Shi W."/>
            <person name="Du L."/>
            <person name="Sun Y."/>
            <person name="Zhan W."/>
            <person name="Jiang J."/>
            <person name="Wang Q."/>
            <person name="Zhang B."/>
            <person name="Ji P."/>
            <person name="Sakyi L.B."/>
            <person name="Cui X."/>
            <person name="Yuan T."/>
            <person name="Jiang B."/>
            <person name="Yang W."/>
            <person name="Lam T.T.-Y."/>
            <person name="Chang Q."/>
            <person name="Ding S."/>
            <person name="Wang X."/>
            <person name="Zhu J."/>
            <person name="Ruan X."/>
            <person name="Zhao L."/>
            <person name="Wei J."/>
            <person name="Que T."/>
            <person name="Du C."/>
            <person name="Cheng J."/>
            <person name="Dai P."/>
            <person name="Han X."/>
            <person name="Huang E."/>
            <person name="Gao Y."/>
            <person name="Liu J."/>
            <person name="Shao H."/>
            <person name="Ye R."/>
            <person name="Li L."/>
            <person name="Wei W."/>
            <person name="Wang X."/>
            <person name="Wang C."/>
            <person name="Yang T."/>
            <person name="Huo Q."/>
            <person name="Li W."/>
            <person name="Guo W."/>
            <person name="Chen H."/>
            <person name="Zhou L."/>
            <person name="Ni X."/>
            <person name="Tian J."/>
            <person name="Zhou Y."/>
            <person name="Sheng Y."/>
            <person name="Liu T."/>
            <person name="Pan Y."/>
            <person name="Xia L."/>
            <person name="Li J."/>
            <person name="Zhao F."/>
            <person name="Cao W."/>
        </authorList>
    </citation>
    <scope>NUCLEOTIDE SEQUENCE</scope>
    <source>
        <strain evidence="1">Dsil-2018</strain>
    </source>
</reference>
<organism evidence="1 2">
    <name type="scientific">Dermacentor silvarum</name>
    <name type="common">Tick</name>
    <dbReference type="NCBI Taxonomy" id="543639"/>
    <lineage>
        <taxon>Eukaryota</taxon>
        <taxon>Metazoa</taxon>
        <taxon>Ecdysozoa</taxon>
        <taxon>Arthropoda</taxon>
        <taxon>Chelicerata</taxon>
        <taxon>Arachnida</taxon>
        <taxon>Acari</taxon>
        <taxon>Parasitiformes</taxon>
        <taxon>Ixodida</taxon>
        <taxon>Ixodoidea</taxon>
        <taxon>Ixodidae</taxon>
        <taxon>Rhipicephalinae</taxon>
        <taxon>Dermacentor</taxon>
    </lineage>
</organism>
<dbReference type="EMBL" id="CM023476">
    <property type="protein sequence ID" value="KAH7942259.1"/>
    <property type="molecule type" value="Genomic_DNA"/>
</dbReference>
<protein>
    <submittedName>
        <fullName evidence="1">Uncharacterized protein</fullName>
    </submittedName>
</protein>
<keyword evidence="2" id="KW-1185">Reference proteome</keyword>
<accession>A0ACB8CHQ6</accession>
<dbReference type="Proteomes" id="UP000821865">
    <property type="component" value="Chromosome 7"/>
</dbReference>
<name>A0ACB8CHQ6_DERSI</name>
<gene>
    <name evidence="1" type="ORF">HPB49_022403</name>
</gene>
<comment type="caution">
    <text evidence="1">The sequence shown here is derived from an EMBL/GenBank/DDBJ whole genome shotgun (WGS) entry which is preliminary data.</text>
</comment>
<proteinExistence type="predicted"/>
<evidence type="ECO:0000313" key="2">
    <source>
        <dbReference type="Proteomes" id="UP000821865"/>
    </source>
</evidence>
<sequence>MAEKIVNNMDCVTEACFSFMRHVRNLFNNPNLIAELLTENEPRLRTLLQNFVQPSAIEINGLIPMDPHLVFPLEDAYLGEECERCMH</sequence>